<dbReference type="InterPro" id="IPR019270">
    <property type="entry name" value="DUF2283"/>
</dbReference>
<evidence type="ECO:0000256" key="1">
    <source>
        <dbReference type="SAM" id="MobiDB-lite"/>
    </source>
</evidence>
<comment type="caution">
    <text evidence="2">The sequence shown here is derived from an EMBL/GenBank/DDBJ whole genome shotgun (WGS) entry which is preliminary data.</text>
</comment>
<name>A0A6M0K4I0_9GAMM</name>
<evidence type="ECO:0000313" key="2">
    <source>
        <dbReference type="EMBL" id="NEV63803.1"/>
    </source>
</evidence>
<dbReference type="RefSeq" id="WP_164454266.1">
    <property type="nucleotide sequence ID" value="NZ_JAAIJQ010000063.1"/>
</dbReference>
<keyword evidence="3" id="KW-1185">Reference proteome</keyword>
<organism evidence="2 3">
    <name type="scientific">Thiorhodococcus minor</name>
    <dbReference type="NCBI Taxonomy" id="57489"/>
    <lineage>
        <taxon>Bacteria</taxon>
        <taxon>Pseudomonadati</taxon>
        <taxon>Pseudomonadota</taxon>
        <taxon>Gammaproteobacteria</taxon>
        <taxon>Chromatiales</taxon>
        <taxon>Chromatiaceae</taxon>
        <taxon>Thiorhodococcus</taxon>
    </lineage>
</organism>
<reference evidence="2 3" key="1">
    <citation type="submission" date="2020-02" db="EMBL/GenBank/DDBJ databases">
        <title>Genome sequences of Thiorhodococcus mannitoliphagus and Thiorhodococcus minor, purple sulfur photosynthetic bacteria in the gammaproteobacterial family, Chromatiaceae.</title>
        <authorList>
            <person name="Aviles F.A."/>
            <person name="Meyer T.E."/>
            <person name="Kyndt J.A."/>
        </authorList>
    </citation>
    <scope>NUCLEOTIDE SEQUENCE [LARGE SCALE GENOMIC DNA]</scope>
    <source>
        <strain evidence="2 3">DSM 11518</strain>
    </source>
</reference>
<protein>
    <submittedName>
        <fullName evidence="2">DUF2283 domain-containing protein</fullName>
    </submittedName>
</protein>
<dbReference type="EMBL" id="JAAIJQ010000063">
    <property type="protein sequence ID" value="NEV63803.1"/>
    <property type="molecule type" value="Genomic_DNA"/>
</dbReference>
<dbReference type="Pfam" id="PF10049">
    <property type="entry name" value="DUF2283"/>
    <property type="match status" value="1"/>
</dbReference>
<gene>
    <name evidence="2" type="ORF">G3446_18240</name>
</gene>
<evidence type="ECO:0000313" key="3">
    <source>
        <dbReference type="Proteomes" id="UP000483379"/>
    </source>
</evidence>
<feature type="region of interest" description="Disordered" evidence="1">
    <location>
        <begin position="1"/>
        <end position="24"/>
    </location>
</feature>
<dbReference type="Proteomes" id="UP000483379">
    <property type="component" value="Unassembled WGS sequence"/>
</dbReference>
<dbReference type="AlphaFoldDB" id="A0A6M0K4I0"/>
<accession>A0A6M0K4I0</accession>
<proteinExistence type="predicted"/>
<sequence length="75" mass="8282">MRENGQTPRKLPLPRRSTPQKGQNFSFEISAAEVETAKENEPGFIADYDADGHLVGVEVLWVSKRARSAALDKVA</sequence>